<proteinExistence type="predicted"/>
<sequence>MVHYIAVFTSRAEGPDFTTASSSSRPVNPKICWDKAMPRIFLDAAFIRITSIFRTAGCATAR</sequence>
<evidence type="ECO:0000313" key="1">
    <source>
        <dbReference type="EMBL" id="GED06033.1"/>
    </source>
</evidence>
<reference evidence="1 2" key="1">
    <citation type="submission" date="2019-06" db="EMBL/GenBank/DDBJ databases">
        <title>Whole genome shotgun sequence of Glutamicibacter uratoxydans NBRC 15515.</title>
        <authorList>
            <person name="Hosoyama A."/>
            <person name="Uohara A."/>
            <person name="Ohji S."/>
            <person name="Ichikawa N."/>
        </authorList>
    </citation>
    <scope>NUCLEOTIDE SEQUENCE [LARGE SCALE GENOMIC DNA]</scope>
    <source>
        <strain evidence="1 2">NBRC 15515</strain>
    </source>
</reference>
<keyword evidence="2" id="KW-1185">Reference proteome</keyword>
<gene>
    <name evidence="1" type="ORF">AUR04nite_15650</name>
</gene>
<name>A0A4Y4DN59_GLUUR</name>
<dbReference type="AlphaFoldDB" id="A0A4Y4DN59"/>
<dbReference type="Proteomes" id="UP000316612">
    <property type="component" value="Unassembled WGS sequence"/>
</dbReference>
<comment type="caution">
    <text evidence="1">The sequence shown here is derived from an EMBL/GenBank/DDBJ whole genome shotgun (WGS) entry which is preliminary data.</text>
</comment>
<organism evidence="1 2">
    <name type="scientific">Glutamicibacter uratoxydans</name>
    <name type="common">Arthrobacter uratoxydans</name>
    <dbReference type="NCBI Taxonomy" id="43667"/>
    <lineage>
        <taxon>Bacteria</taxon>
        <taxon>Bacillati</taxon>
        <taxon>Actinomycetota</taxon>
        <taxon>Actinomycetes</taxon>
        <taxon>Micrococcales</taxon>
        <taxon>Micrococcaceae</taxon>
        <taxon>Glutamicibacter</taxon>
    </lineage>
</organism>
<dbReference type="EMBL" id="BJNY01000008">
    <property type="protein sequence ID" value="GED06033.1"/>
    <property type="molecule type" value="Genomic_DNA"/>
</dbReference>
<protein>
    <submittedName>
        <fullName evidence="1">Uncharacterized protein</fullName>
    </submittedName>
</protein>
<accession>A0A4Y4DN59</accession>
<evidence type="ECO:0000313" key="2">
    <source>
        <dbReference type="Proteomes" id="UP000316612"/>
    </source>
</evidence>